<evidence type="ECO:0000313" key="2">
    <source>
        <dbReference type="WBParaSite" id="BXY_0194900.1"/>
    </source>
</evidence>
<name>A0A1I7RML4_BURXY</name>
<dbReference type="Proteomes" id="UP000095284">
    <property type="component" value="Unplaced"/>
</dbReference>
<accession>A0A1I7RML4</accession>
<dbReference type="AlphaFoldDB" id="A0A1I7RML4"/>
<proteinExistence type="predicted"/>
<evidence type="ECO:0000313" key="1">
    <source>
        <dbReference type="Proteomes" id="UP000095284"/>
    </source>
</evidence>
<reference evidence="2" key="1">
    <citation type="submission" date="2016-11" db="UniProtKB">
        <authorList>
            <consortium name="WormBaseParasite"/>
        </authorList>
    </citation>
    <scope>IDENTIFICATION</scope>
</reference>
<protein>
    <submittedName>
        <fullName evidence="2">Uncharacterized protein</fullName>
    </submittedName>
</protein>
<sequence length="139" mass="16701">MAFETMLAIMEFEKERQNCTDFAALEGNADPECPCYNCRIAMVYLAFFVSVLIFAFFSYFCVFCSCTNRTAKYKRRPRLIFRDGEPIILIEKVLRTRTRRRSRWLRRVCKIKRNLMERLKSVVRAERRIVDREPGFLKF</sequence>
<dbReference type="WBParaSite" id="BXY_0194900.1">
    <property type="protein sequence ID" value="BXY_0194900.1"/>
    <property type="gene ID" value="BXY_0194900"/>
</dbReference>
<organism evidence="1 2">
    <name type="scientific">Bursaphelenchus xylophilus</name>
    <name type="common">Pinewood nematode worm</name>
    <name type="synonym">Aphelenchoides xylophilus</name>
    <dbReference type="NCBI Taxonomy" id="6326"/>
    <lineage>
        <taxon>Eukaryota</taxon>
        <taxon>Metazoa</taxon>
        <taxon>Ecdysozoa</taxon>
        <taxon>Nematoda</taxon>
        <taxon>Chromadorea</taxon>
        <taxon>Rhabditida</taxon>
        <taxon>Tylenchina</taxon>
        <taxon>Tylenchomorpha</taxon>
        <taxon>Aphelenchoidea</taxon>
        <taxon>Aphelenchoididae</taxon>
        <taxon>Bursaphelenchus</taxon>
    </lineage>
</organism>